<evidence type="ECO:0000259" key="1">
    <source>
        <dbReference type="Pfam" id="PF12146"/>
    </source>
</evidence>
<dbReference type="InterPro" id="IPR022742">
    <property type="entry name" value="Hydrolase_4"/>
</dbReference>
<dbReference type="InterPro" id="IPR029058">
    <property type="entry name" value="AB_hydrolase_fold"/>
</dbReference>
<evidence type="ECO:0000313" key="3">
    <source>
        <dbReference type="Proteomes" id="UP000243579"/>
    </source>
</evidence>
<dbReference type="Pfam" id="PF12146">
    <property type="entry name" value="Hydrolase_4"/>
    <property type="match status" value="1"/>
</dbReference>
<sequence>MDFRGFGRSAGLHGYVASHRDLVTDAVRFLSAVSNRFPHAPLFAMGFSMGGLALLHTIMAAPSMPLTGVIFHAPPIHIALAPPYIVVAAGRFLARWFPTFALPEMGNVRRKNSAAVAPAVAAMEAADAVFYKGGLRFGTAIALIDGSVALSLDDITVPFLLLHGDNDRICALTGANASCTCVALHLTFIDKTLVVVPQGEHNTVYEPAAVRDGYLQHIIDWLNARAPGS</sequence>
<proteinExistence type="predicted"/>
<dbReference type="PANTHER" id="PTHR11614">
    <property type="entry name" value="PHOSPHOLIPASE-RELATED"/>
    <property type="match status" value="1"/>
</dbReference>
<dbReference type="STRING" id="1202772.A0A1V9YDL2"/>
<evidence type="ECO:0000313" key="2">
    <source>
        <dbReference type="EMBL" id="OQR83801.1"/>
    </source>
</evidence>
<organism evidence="2 3">
    <name type="scientific">Achlya hypogyna</name>
    <name type="common">Oomycete</name>
    <name type="synonym">Protoachlya hypogyna</name>
    <dbReference type="NCBI Taxonomy" id="1202772"/>
    <lineage>
        <taxon>Eukaryota</taxon>
        <taxon>Sar</taxon>
        <taxon>Stramenopiles</taxon>
        <taxon>Oomycota</taxon>
        <taxon>Saprolegniomycetes</taxon>
        <taxon>Saprolegniales</taxon>
        <taxon>Achlyaceae</taxon>
        <taxon>Achlya</taxon>
    </lineage>
</organism>
<feature type="domain" description="Serine aminopeptidase S33" evidence="1">
    <location>
        <begin position="1"/>
        <end position="207"/>
    </location>
</feature>
<keyword evidence="3" id="KW-1185">Reference proteome</keyword>
<dbReference type="AlphaFoldDB" id="A0A1V9YDL2"/>
<protein>
    <submittedName>
        <fullName evidence="2">Lipase</fullName>
    </submittedName>
</protein>
<dbReference type="SUPFAM" id="SSF53474">
    <property type="entry name" value="alpha/beta-Hydrolases"/>
    <property type="match status" value="1"/>
</dbReference>
<reference evidence="2 3" key="1">
    <citation type="journal article" date="2014" name="Genome Biol. Evol.">
        <title>The secreted proteins of Achlya hypogyna and Thraustotheca clavata identify the ancestral oomycete secretome and reveal gene acquisitions by horizontal gene transfer.</title>
        <authorList>
            <person name="Misner I."/>
            <person name="Blouin N."/>
            <person name="Leonard G."/>
            <person name="Richards T.A."/>
            <person name="Lane C.E."/>
        </authorList>
    </citation>
    <scope>NUCLEOTIDE SEQUENCE [LARGE SCALE GENOMIC DNA]</scope>
    <source>
        <strain evidence="2 3">ATCC 48635</strain>
    </source>
</reference>
<dbReference type="InterPro" id="IPR051044">
    <property type="entry name" value="MAG_DAG_Lipase"/>
</dbReference>
<gene>
    <name evidence="2" type="ORF">ACHHYP_20720</name>
</gene>
<accession>A0A1V9YDL2</accession>
<dbReference type="EMBL" id="JNBR01002078">
    <property type="protein sequence ID" value="OQR83801.1"/>
    <property type="molecule type" value="Genomic_DNA"/>
</dbReference>
<comment type="caution">
    <text evidence="2">The sequence shown here is derived from an EMBL/GenBank/DDBJ whole genome shotgun (WGS) entry which is preliminary data.</text>
</comment>
<dbReference type="Gene3D" id="3.40.50.1820">
    <property type="entry name" value="alpha/beta hydrolase"/>
    <property type="match status" value="1"/>
</dbReference>
<name>A0A1V9YDL2_ACHHY</name>
<dbReference type="OrthoDB" id="2498029at2759"/>
<dbReference type="Proteomes" id="UP000243579">
    <property type="component" value="Unassembled WGS sequence"/>
</dbReference>